<evidence type="ECO:0000256" key="1">
    <source>
        <dbReference type="SAM" id="Coils"/>
    </source>
</evidence>
<evidence type="ECO:0000313" key="3">
    <source>
        <dbReference type="EMBL" id="GAK74251.1"/>
    </source>
</evidence>
<keyword evidence="1" id="KW-0175">Coiled coil</keyword>
<name>A0ABQ0J3T5_9MOLU</name>
<feature type="domain" description="DUF2963" evidence="2">
    <location>
        <begin position="276"/>
        <end position="318"/>
    </location>
</feature>
<sequence>MFWIGGLAYKYHLETEEIRKLQEVDIKAKARELNDFIYNENKKLKKENEYMKDTPYEFIRDNGEKEYYNLFAHQLVKKIDKDDTIWEYDKNNGLLLKKTDKYNNVEEYGLHGKLIKKTLSDGVWMEYNSVNKKLMKRKNIDNSIEEFHDNEEKFKEIDKNGKVKFFKTKLYQNISDFKKLNLTARQLKDIGFTFQQIKEVGYTAKELKDAGSSLQELKASAQQEQETFNNILKKIESEVESLTTEQEIVYHPGGKTIKHIKILDSKNKKEIKRIIYHDDGKTINQIWETNPEGTIIKATYYQDDAKTINLIKEINPEGKPTQITYYNPDGTVKETINY</sequence>
<evidence type="ECO:0000259" key="2">
    <source>
        <dbReference type="Pfam" id="PF11178"/>
    </source>
</evidence>
<protein>
    <recommendedName>
        <fullName evidence="2">DUF2963 domain-containing protein</fullName>
    </recommendedName>
</protein>
<proteinExistence type="predicted"/>
<evidence type="ECO:0000313" key="4">
    <source>
        <dbReference type="Proteomes" id="UP000028900"/>
    </source>
</evidence>
<accession>A0ABQ0J3T5</accession>
<comment type="caution">
    <text evidence="3">The sequence shown here is derived from an EMBL/GenBank/DDBJ whole genome shotgun (WGS) entry which is preliminary data.</text>
</comment>
<feature type="coiled-coil region" evidence="1">
    <location>
        <begin position="204"/>
        <end position="245"/>
    </location>
</feature>
<keyword evidence="4" id="KW-1185">Reference proteome</keyword>
<dbReference type="RefSeq" id="WP_011160810.1">
    <property type="nucleotide sequence ID" value="NZ_BBIY01000079.1"/>
</dbReference>
<reference evidence="3 4" key="2">
    <citation type="journal article" date="2014" name="Genome Announc.">
        <title>Draft Genome Sequence of 'Candidatus Phytoplasma asteris' Strain OY-V, an Unculturable Plant-Pathogenic Bacterium.</title>
        <authorList>
            <person name="Kakizawa S."/>
            <person name="Makino A."/>
            <person name="Ishii Y."/>
            <person name="Tamaki H."/>
            <person name="Kamagata Y."/>
        </authorList>
    </citation>
    <scope>NUCLEOTIDE SEQUENCE [LARGE SCALE GENOMIC DNA]</scope>
    <source>
        <strain evidence="3 4">OY-V</strain>
    </source>
</reference>
<dbReference type="EMBL" id="BBIY01000079">
    <property type="protein sequence ID" value="GAK74251.1"/>
    <property type="molecule type" value="Genomic_DNA"/>
</dbReference>
<dbReference type="InterPro" id="IPR021348">
    <property type="entry name" value="DUF2963"/>
</dbReference>
<dbReference type="Pfam" id="PF11178">
    <property type="entry name" value="DUF2963"/>
    <property type="match status" value="1"/>
</dbReference>
<organism evidence="3 4">
    <name type="scientific">'Chrysanthemum coronarium' phytoplasma</name>
    <dbReference type="NCBI Taxonomy" id="1520703"/>
    <lineage>
        <taxon>Bacteria</taxon>
        <taxon>Bacillati</taxon>
        <taxon>Mycoplasmatota</taxon>
        <taxon>Mollicutes</taxon>
        <taxon>Acholeplasmatales</taxon>
        <taxon>Acholeplasmataceae</taxon>
        <taxon>Candidatus Phytoplasma</taxon>
        <taxon>16SrI (Aster yellows group)</taxon>
    </lineage>
</organism>
<gene>
    <name evidence="3" type="ORF">OYV_07510</name>
</gene>
<reference evidence="4" key="1">
    <citation type="journal article" date="2014" name="Genome Announc.">
        <title>Draft Genome Sequence of ''Candidatus Phytoplasma asteris'' Strain OY-V, an Unculturable Plant-Pathogenic Bacterium.</title>
        <authorList>
            <person name="Kakizawa S."/>
            <person name="Makino A."/>
            <person name="Ishii Y."/>
            <person name="Tamaki H."/>
            <person name="Kamagata Y."/>
        </authorList>
    </citation>
    <scope>NUCLEOTIDE SEQUENCE [LARGE SCALE GENOMIC DNA]</scope>
    <source>
        <strain evidence="4">OY-V</strain>
    </source>
</reference>
<dbReference type="Proteomes" id="UP000028900">
    <property type="component" value="Unassembled WGS sequence"/>
</dbReference>